<dbReference type="RefSeq" id="WP_219852870.1">
    <property type="nucleotide sequence ID" value="NZ_PVLV01000129.1"/>
</dbReference>
<accession>A0A2S9PY18</accession>
<keyword evidence="3" id="KW-1185">Reference proteome</keyword>
<proteinExistence type="predicted"/>
<comment type="caution">
    <text evidence="2">The sequence shown here is derived from an EMBL/GenBank/DDBJ whole genome shotgun (WGS) entry which is preliminary data.</text>
</comment>
<feature type="region of interest" description="Disordered" evidence="1">
    <location>
        <begin position="1"/>
        <end position="66"/>
    </location>
</feature>
<evidence type="ECO:0000313" key="2">
    <source>
        <dbReference type="EMBL" id="PRH79237.1"/>
    </source>
</evidence>
<name>A0A2S9PY18_9ACTN</name>
<organism evidence="2 3">
    <name type="scientific">Streptomyces solincola</name>
    <dbReference type="NCBI Taxonomy" id="2100817"/>
    <lineage>
        <taxon>Bacteria</taxon>
        <taxon>Bacillati</taxon>
        <taxon>Actinomycetota</taxon>
        <taxon>Actinomycetes</taxon>
        <taxon>Kitasatosporales</taxon>
        <taxon>Streptomycetaceae</taxon>
        <taxon>Streptomyces</taxon>
    </lineage>
</organism>
<feature type="non-terminal residue" evidence="2">
    <location>
        <position position="1"/>
    </location>
</feature>
<reference evidence="2 3" key="1">
    <citation type="submission" date="2018-03" db="EMBL/GenBank/DDBJ databases">
        <title>Novel Streptomyces sp. from soil.</title>
        <authorList>
            <person name="Tan G.Y.A."/>
            <person name="Lee Z.Y."/>
        </authorList>
    </citation>
    <scope>NUCLEOTIDE SEQUENCE [LARGE SCALE GENOMIC DNA]</scope>
    <source>
        <strain evidence="2 3">ST5x</strain>
    </source>
</reference>
<evidence type="ECO:0000313" key="3">
    <source>
        <dbReference type="Proteomes" id="UP000239322"/>
    </source>
</evidence>
<dbReference type="EMBL" id="PVLV01000129">
    <property type="protein sequence ID" value="PRH79237.1"/>
    <property type="molecule type" value="Genomic_DNA"/>
</dbReference>
<sequence length="81" mass="8298">PDLAGLAPRELWSDCTDPPRSGESPTAPGRPRPTGNKTGTPTHKAAAQTPVPAAEDDFEPPTVSDPQAALDALKQLATTAA</sequence>
<dbReference type="Proteomes" id="UP000239322">
    <property type="component" value="Unassembled WGS sequence"/>
</dbReference>
<gene>
    <name evidence="2" type="ORF">C6N75_10455</name>
</gene>
<protein>
    <submittedName>
        <fullName evidence="2">Uncharacterized protein</fullName>
    </submittedName>
</protein>
<evidence type="ECO:0000256" key="1">
    <source>
        <dbReference type="SAM" id="MobiDB-lite"/>
    </source>
</evidence>
<dbReference type="AlphaFoldDB" id="A0A2S9PY18"/>